<evidence type="ECO:0000256" key="3">
    <source>
        <dbReference type="ARBA" id="ARBA00022801"/>
    </source>
</evidence>
<dbReference type="GO" id="GO:0008237">
    <property type="term" value="F:metallopeptidase activity"/>
    <property type="evidence" value="ECO:0007669"/>
    <property type="project" value="UniProtKB-KW"/>
</dbReference>
<gene>
    <name evidence="7" type="ORF">SAMN05216289_11371</name>
</gene>
<keyword evidence="8" id="KW-1185">Reference proteome</keyword>
<dbReference type="GO" id="GO:0046872">
    <property type="term" value="F:metal ion binding"/>
    <property type="evidence" value="ECO:0007669"/>
    <property type="project" value="UniProtKB-KW"/>
</dbReference>
<dbReference type="STRING" id="578942.SAMN05216289_11371"/>
<feature type="domain" description="JAB" evidence="6">
    <location>
        <begin position="18"/>
        <end position="136"/>
    </location>
</feature>
<evidence type="ECO:0000256" key="2">
    <source>
        <dbReference type="ARBA" id="ARBA00022723"/>
    </source>
</evidence>
<name>A0A1I4XZP4_9GAMM</name>
<evidence type="ECO:0000259" key="6">
    <source>
        <dbReference type="Pfam" id="PF14464"/>
    </source>
</evidence>
<dbReference type="Gene3D" id="3.40.140.10">
    <property type="entry name" value="Cytidine Deaminase, domain 2"/>
    <property type="match status" value="1"/>
</dbReference>
<evidence type="ECO:0000256" key="5">
    <source>
        <dbReference type="ARBA" id="ARBA00023049"/>
    </source>
</evidence>
<evidence type="ECO:0000256" key="4">
    <source>
        <dbReference type="ARBA" id="ARBA00022833"/>
    </source>
</evidence>
<dbReference type="Proteomes" id="UP000198575">
    <property type="component" value="Unassembled WGS sequence"/>
</dbReference>
<dbReference type="EMBL" id="FOVF01000013">
    <property type="protein sequence ID" value="SFN31226.1"/>
    <property type="molecule type" value="Genomic_DNA"/>
</dbReference>
<dbReference type="AlphaFoldDB" id="A0A1I4XZP4"/>
<sequence>MPEQRISSGDVDIFIDDAVKQQLRELRRQRLPNETGGVLLGYYDFNVKAVVIVMGLPAPPDSESHPDSFERGLSGLKEAVNEATARTAGMVGYIGEWHSHPPGHSALPSEHDLMQLIHLALGMADDGLPAIQLIVGEEDLRVLRLEAE</sequence>
<dbReference type="InterPro" id="IPR028090">
    <property type="entry name" value="JAB_dom_prok"/>
</dbReference>
<keyword evidence="1" id="KW-0645">Protease</keyword>
<keyword evidence="4" id="KW-0862">Zinc</keyword>
<evidence type="ECO:0000256" key="1">
    <source>
        <dbReference type="ARBA" id="ARBA00022670"/>
    </source>
</evidence>
<keyword evidence="5" id="KW-0482">Metalloprotease</keyword>
<keyword evidence="2" id="KW-0479">Metal-binding</keyword>
<evidence type="ECO:0000313" key="8">
    <source>
        <dbReference type="Proteomes" id="UP000198575"/>
    </source>
</evidence>
<keyword evidence="3" id="KW-0378">Hydrolase</keyword>
<evidence type="ECO:0000313" key="7">
    <source>
        <dbReference type="EMBL" id="SFN31226.1"/>
    </source>
</evidence>
<organism evidence="7 8">
    <name type="scientific">Dokdonella immobilis</name>
    <dbReference type="NCBI Taxonomy" id="578942"/>
    <lineage>
        <taxon>Bacteria</taxon>
        <taxon>Pseudomonadati</taxon>
        <taxon>Pseudomonadota</taxon>
        <taxon>Gammaproteobacteria</taxon>
        <taxon>Lysobacterales</taxon>
        <taxon>Rhodanobacteraceae</taxon>
        <taxon>Dokdonella</taxon>
    </lineage>
</organism>
<reference evidence="7 8" key="1">
    <citation type="submission" date="2016-10" db="EMBL/GenBank/DDBJ databases">
        <authorList>
            <person name="de Groot N.N."/>
        </authorList>
    </citation>
    <scope>NUCLEOTIDE SEQUENCE [LARGE SCALE GENOMIC DNA]</scope>
    <source>
        <strain evidence="7 8">CGMCC 1.7659</strain>
    </source>
</reference>
<dbReference type="GO" id="GO:0006508">
    <property type="term" value="P:proteolysis"/>
    <property type="evidence" value="ECO:0007669"/>
    <property type="project" value="UniProtKB-KW"/>
</dbReference>
<protein>
    <submittedName>
        <fullName evidence="7">Integrative and conjugative element protein, VC0181 family</fullName>
    </submittedName>
</protein>
<dbReference type="Pfam" id="PF14464">
    <property type="entry name" value="Prok-JAB"/>
    <property type="match status" value="1"/>
</dbReference>
<dbReference type="SUPFAM" id="SSF102712">
    <property type="entry name" value="JAB1/MPN domain"/>
    <property type="match status" value="1"/>
</dbReference>
<proteinExistence type="predicted"/>
<accession>A0A1I4XZP4</accession>